<evidence type="ECO:0000313" key="1">
    <source>
        <dbReference type="EMBL" id="KAJ3814016.1"/>
    </source>
</evidence>
<name>A0ACC1UAA3_9AGAR</name>
<dbReference type="Proteomes" id="UP001163835">
    <property type="component" value="Unassembled WGS sequence"/>
</dbReference>
<sequence length="323" mass="36177">MDIDESRNRYKRLSLAGESTLSVVSIHSTSLEICEMVYGEHSTSYDAVERFYEASASELRLSCCRMRTDHYVPQYENPLVTTTSRTMLTDILRISRQLSVVNVPRPLAVVYSFFRLQVPDYLSSPWIHALRAWTEIDDICETESFDGHRKTIVEHTLNVLVFPNIHSDSGTPAARFSHSTESAPPTPGSQIPLSHPIHPSLPIPGTSLTVPSPFHLKLRIITRFSFNEQGRITHHRDFWDVKDVMGLVPGVSLAQWIGTRLTARGLSYASRAWFKTSGVQASPTENDAEIRELENGYGPSSSPAADYAKSTQKDFADSAVSYE</sequence>
<dbReference type="EMBL" id="MU794978">
    <property type="protein sequence ID" value="KAJ3814016.1"/>
    <property type="molecule type" value="Genomic_DNA"/>
</dbReference>
<evidence type="ECO:0000313" key="2">
    <source>
        <dbReference type="Proteomes" id="UP001163835"/>
    </source>
</evidence>
<keyword evidence="2" id="KW-1185">Reference proteome</keyword>
<proteinExistence type="predicted"/>
<accession>A0ACC1UAA3</accession>
<organism evidence="1 2">
    <name type="scientific">Lentinula aff. lateritia</name>
    <dbReference type="NCBI Taxonomy" id="2804960"/>
    <lineage>
        <taxon>Eukaryota</taxon>
        <taxon>Fungi</taxon>
        <taxon>Dikarya</taxon>
        <taxon>Basidiomycota</taxon>
        <taxon>Agaricomycotina</taxon>
        <taxon>Agaricomycetes</taxon>
        <taxon>Agaricomycetidae</taxon>
        <taxon>Agaricales</taxon>
        <taxon>Marasmiineae</taxon>
        <taxon>Omphalotaceae</taxon>
        <taxon>Lentinula</taxon>
    </lineage>
</organism>
<protein>
    <submittedName>
        <fullName evidence="1">Uncharacterized protein</fullName>
    </submittedName>
</protein>
<reference evidence="1" key="1">
    <citation type="submission" date="2022-09" db="EMBL/GenBank/DDBJ databases">
        <title>A Global Phylogenomic Analysis of the Shiitake Genus Lentinula.</title>
        <authorList>
            <consortium name="DOE Joint Genome Institute"/>
            <person name="Sierra-Patev S."/>
            <person name="Min B."/>
            <person name="Naranjo-Ortiz M."/>
            <person name="Looney B."/>
            <person name="Konkel Z."/>
            <person name="Slot J.C."/>
            <person name="Sakamoto Y."/>
            <person name="Steenwyk J.L."/>
            <person name="Rokas A."/>
            <person name="Carro J."/>
            <person name="Camarero S."/>
            <person name="Ferreira P."/>
            <person name="Molpeceres G."/>
            <person name="Ruiz-Duenas F.J."/>
            <person name="Serrano A."/>
            <person name="Henrissat B."/>
            <person name="Drula E."/>
            <person name="Hughes K.W."/>
            <person name="Mata J.L."/>
            <person name="Ishikawa N.K."/>
            <person name="Vargas-Isla R."/>
            <person name="Ushijima S."/>
            <person name="Smith C.A."/>
            <person name="Ahrendt S."/>
            <person name="Andreopoulos W."/>
            <person name="He G."/>
            <person name="Labutti K."/>
            <person name="Lipzen A."/>
            <person name="Ng V."/>
            <person name="Riley R."/>
            <person name="Sandor L."/>
            <person name="Barry K."/>
            <person name="Martinez A.T."/>
            <person name="Xiao Y."/>
            <person name="Gibbons J.G."/>
            <person name="Terashima K."/>
            <person name="Grigoriev I.V."/>
            <person name="Hibbett D.S."/>
        </authorList>
    </citation>
    <scope>NUCLEOTIDE SEQUENCE</scope>
    <source>
        <strain evidence="1">TMI1499</strain>
    </source>
</reference>
<comment type="caution">
    <text evidence="1">The sequence shown here is derived from an EMBL/GenBank/DDBJ whole genome shotgun (WGS) entry which is preliminary data.</text>
</comment>
<gene>
    <name evidence="1" type="ORF">F5876DRAFT_33858</name>
</gene>